<evidence type="ECO:0000313" key="1">
    <source>
        <dbReference type="EMBL" id="ATQ69514.1"/>
    </source>
</evidence>
<dbReference type="RefSeq" id="WP_024749540.1">
    <property type="nucleotide sequence ID" value="NZ_ADVE02000001.1"/>
</dbReference>
<protein>
    <submittedName>
        <fullName evidence="1">DUF2332 domain-containing protein</fullName>
    </submittedName>
</protein>
<keyword evidence="2" id="KW-1185">Reference proteome</keyword>
<organism evidence="1 2">
    <name type="scientific">Methylosinus trichosporium (strain ATCC 35070 / NCIMB 11131 / UNIQEM 75 / OB3b)</name>
    <dbReference type="NCBI Taxonomy" id="595536"/>
    <lineage>
        <taxon>Bacteria</taxon>
        <taxon>Pseudomonadati</taxon>
        <taxon>Pseudomonadota</taxon>
        <taxon>Alphaproteobacteria</taxon>
        <taxon>Hyphomicrobiales</taxon>
        <taxon>Methylocystaceae</taxon>
        <taxon>Methylosinus</taxon>
    </lineage>
</organism>
<dbReference type="STRING" id="595536.GCA_000178815_01633"/>
<accession>A0A2D2D3G8</accession>
<dbReference type="AlphaFoldDB" id="A0A2D2D3G8"/>
<sequence length="356" mass="37903">MSLTPSSIDAAFVTQAEACRNLGSPFTAALCDILRRDLDARSAFGRRILSWGERATADALPLRAAGALHFLARSGRAPELAAVYPPQAPDEAALRRALASAIAAHDASLAAFLDRPPQTNETARSSILLGAALCVADLVKRPLEVLEIGASAGLNLHFDRYAFELGVGCWGAPDAGLRLVCDWRGEPPPLAAPLEIAARAGCDVDPLDPALAADRERLLAYVWPDQTERLARVERALALAARRDERVARADAGDFLAARLAAPLAPGRARLLHHTIVWQYLPLETKTRAKAAIAAAGAAATPQAPFAWARMEADGDMRSAAVTLTLWPGGESVALGRADFHGRWAQWNARALSPMS</sequence>
<proteinExistence type="predicted"/>
<name>A0A2D2D3G8_METT3</name>
<dbReference type="InterPro" id="IPR011200">
    <property type="entry name" value="UCP012608"/>
</dbReference>
<dbReference type="KEGG" id="mtw:CQW49_17730"/>
<dbReference type="Proteomes" id="UP000230709">
    <property type="component" value="Chromosome"/>
</dbReference>
<dbReference type="PIRSF" id="PIRSF012608">
    <property type="entry name" value="UCP012608"/>
    <property type="match status" value="1"/>
</dbReference>
<dbReference type="EMBL" id="CP023737">
    <property type="protein sequence ID" value="ATQ69514.1"/>
    <property type="molecule type" value="Genomic_DNA"/>
</dbReference>
<gene>
    <name evidence="1" type="ORF">CQW49_17730</name>
</gene>
<evidence type="ECO:0000313" key="2">
    <source>
        <dbReference type="Proteomes" id="UP000230709"/>
    </source>
</evidence>
<dbReference type="Pfam" id="PF10094">
    <property type="entry name" value="DUF2332"/>
    <property type="match status" value="1"/>
</dbReference>
<reference evidence="2" key="1">
    <citation type="submission" date="2017-10" db="EMBL/GenBank/DDBJ databases">
        <title>Completed PacBio SMRT sequence of Methylosinus trichosporium OB3b reveals presence of a third large plasmid.</title>
        <authorList>
            <person name="Charles T.C."/>
            <person name="Lynch M.D.J."/>
            <person name="Heil J.R."/>
            <person name="Cheng J."/>
        </authorList>
    </citation>
    <scope>NUCLEOTIDE SEQUENCE [LARGE SCALE GENOMIC DNA]</scope>
    <source>
        <strain evidence="2">OB3b</strain>
    </source>
</reference>